<accession>A0ABW4BA97</accession>
<comment type="caution">
    <text evidence="2">The sequence shown here is derived from an EMBL/GenBank/DDBJ whole genome shotgun (WGS) entry which is preliminary data.</text>
</comment>
<dbReference type="InterPro" id="IPR036390">
    <property type="entry name" value="WH_DNA-bd_sf"/>
</dbReference>
<dbReference type="PANTHER" id="PTHR33169">
    <property type="entry name" value="PADR-FAMILY TRANSCRIPTIONAL REGULATOR"/>
    <property type="match status" value="1"/>
</dbReference>
<dbReference type="RefSeq" id="WP_125586787.1">
    <property type="nucleotide sequence ID" value="NZ_JBHTMO010000020.1"/>
</dbReference>
<evidence type="ECO:0000259" key="1">
    <source>
        <dbReference type="Pfam" id="PF03551"/>
    </source>
</evidence>
<evidence type="ECO:0000313" key="2">
    <source>
        <dbReference type="EMBL" id="MFD1393253.1"/>
    </source>
</evidence>
<dbReference type="EMBL" id="JBHTMO010000020">
    <property type="protein sequence ID" value="MFD1393253.1"/>
    <property type="molecule type" value="Genomic_DNA"/>
</dbReference>
<dbReference type="SUPFAM" id="SSF46785">
    <property type="entry name" value="Winged helix' DNA-binding domain"/>
    <property type="match status" value="1"/>
</dbReference>
<gene>
    <name evidence="2" type="ORF">ACFQ3L_06670</name>
</gene>
<evidence type="ECO:0000313" key="3">
    <source>
        <dbReference type="Proteomes" id="UP001597249"/>
    </source>
</evidence>
<feature type="domain" description="Transcription regulator PadR N-terminal" evidence="1">
    <location>
        <begin position="17"/>
        <end position="88"/>
    </location>
</feature>
<dbReference type="PANTHER" id="PTHR33169:SF25">
    <property type="entry name" value="DNA-BINDING PROTEIN YIZB-RELATED"/>
    <property type="match status" value="1"/>
</dbReference>
<sequence length="110" mass="12138">MAKIETQMLKGTLDNAILMIIAQGETYGYALLQQLQDAGFGVIPEGTVYPLLLKMQRNGLIVAHRHAIATGPDRKYYRITAAGEAHLQAFLPQWKQLTTAMNRLIAGQEG</sequence>
<protein>
    <submittedName>
        <fullName evidence="2">PadR family transcriptional regulator</fullName>
    </submittedName>
</protein>
<dbReference type="InterPro" id="IPR005149">
    <property type="entry name" value="Tscrpt_reg_PadR_N"/>
</dbReference>
<dbReference type="InterPro" id="IPR052509">
    <property type="entry name" value="Metal_resp_DNA-bind_regulator"/>
</dbReference>
<proteinExistence type="predicted"/>
<dbReference type="Pfam" id="PF03551">
    <property type="entry name" value="PadR"/>
    <property type="match status" value="1"/>
</dbReference>
<dbReference type="InterPro" id="IPR036388">
    <property type="entry name" value="WH-like_DNA-bd_sf"/>
</dbReference>
<organism evidence="2 3">
    <name type="scientific">Lacticaseibacillus jixianensis</name>
    <dbReference type="NCBI Taxonomy" id="2486012"/>
    <lineage>
        <taxon>Bacteria</taxon>
        <taxon>Bacillati</taxon>
        <taxon>Bacillota</taxon>
        <taxon>Bacilli</taxon>
        <taxon>Lactobacillales</taxon>
        <taxon>Lactobacillaceae</taxon>
        <taxon>Lacticaseibacillus</taxon>
    </lineage>
</organism>
<keyword evidence="3" id="KW-1185">Reference proteome</keyword>
<dbReference type="Gene3D" id="1.10.10.10">
    <property type="entry name" value="Winged helix-like DNA-binding domain superfamily/Winged helix DNA-binding domain"/>
    <property type="match status" value="1"/>
</dbReference>
<dbReference type="Proteomes" id="UP001597249">
    <property type="component" value="Unassembled WGS sequence"/>
</dbReference>
<name>A0ABW4BA97_9LACO</name>
<reference evidence="3" key="1">
    <citation type="journal article" date="2019" name="Int. J. Syst. Evol. Microbiol.">
        <title>The Global Catalogue of Microorganisms (GCM) 10K type strain sequencing project: providing services to taxonomists for standard genome sequencing and annotation.</title>
        <authorList>
            <consortium name="The Broad Institute Genomics Platform"/>
            <consortium name="The Broad Institute Genome Sequencing Center for Infectious Disease"/>
            <person name="Wu L."/>
            <person name="Ma J."/>
        </authorList>
    </citation>
    <scope>NUCLEOTIDE SEQUENCE [LARGE SCALE GENOMIC DNA]</scope>
    <source>
        <strain evidence="3">CCM 8911</strain>
    </source>
</reference>